<reference evidence="3 4" key="1">
    <citation type="submission" date="2023-10" db="EMBL/GenBank/DDBJ databases">
        <title>Virgibacillus halophilus 5B73C genome.</title>
        <authorList>
            <person name="Miliotis G."/>
            <person name="Sengupta P."/>
            <person name="Hameed A."/>
            <person name="Chuvochina M."/>
            <person name="Mcdonagh F."/>
            <person name="Simpson A.C."/>
            <person name="Singh N.K."/>
            <person name="Rekha P.D."/>
            <person name="Raman K."/>
            <person name="Hugenholtz P."/>
            <person name="Venkateswaran K."/>
        </authorList>
    </citation>
    <scope>NUCLEOTIDE SEQUENCE [LARGE SCALE GENOMIC DNA]</scope>
    <source>
        <strain evidence="3 4">5B73C</strain>
    </source>
</reference>
<dbReference type="EMBL" id="JAWDIP010000003">
    <property type="protein sequence ID" value="MDY0395122.1"/>
    <property type="molecule type" value="Genomic_DNA"/>
</dbReference>
<keyword evidence="4" id="KW-1185">Reference proteome</keyword>
<evidence type="ECO:0000259" key="2">
    <source>
        <dbReference type="Pfam" id="PF07811"/>
    </source>
</evidence>
<evidence type="ECO:0000313" key="4">
    <source>
        <dbReference type="Proteomes" id="UP001281447"/>
    </source>
</evidence>
<evidence type="ECO:0000313" key="3">
    <source>
        <dbReference type="EMBL" id="MDY0395122.1"/>
    </source>
</evidence>
<dbReference type="Proteomes" id="UP001281447">
    <property type="component" value="Unassembled WGS sequence"/>
</dbReference>
<sequence>MGRKLKNENGSITLEAALIIPILLTFFLLLISFVKISIAEMALDDAVSDAAQSVAHYSYVAMVVQGVVKKGSDGFVDSFDRQGEWETG</sequence>
<gene>
    <name evidence="3" type="ORF">RWE15_12690</name>
</gene>
<name>A0ABU5C8X8_9BACI</name>
<dbReference type="Pfam" id="PF07811">
    <property type="entry name" value="TadE"/>
    <property type="match status" value="1"/>
</dbReference>
<keyword evidence="1" id="KW-0472">Membrane</keyword>
<keyword evidence="1" id="KW-0812">Transmembrane</keyword>
<evidence type="ECO:0000256" key="1">
    <source>
        <dbReference type="SAM" id="Phobius"/>
    </source>
</evidence>
<comment type="caution">
    <text evidence="3">The sequence shown here is derived from an EMBL/GenBank/DDBJ whole genome shotgun (WGS) entry which is preliminary data.</text>
</comment>
<keyword evidence="1" id="KW-1133">Transmembrane helix</keyword>
<accession>A0ABU5C8X8</accession>
<organism evidence="3 4">
    <name type="scientific">Tigheibacillus halophilus</name>
    <dbReference type="NCBI Taxonomy" id="361280"/>
    <lineage>
        <taxon>Bacteria</taxon>
        <taxon>Bacillati</taxon>
        <taxon>Bacillota</taxon>
        <taxon>Bacilli</taxon>
        <taxon>Bacillales</taxon>
        <taxon>Bacillaceae</taxon>
        <taxon>Tigheibacillus</taxon>
    </lineage>
</organism>
<feature type="transmembrane region" description="Helical" evidence="1">
    <location>
        <begin position="12"/>
        <end position="34"/>
    </location>
</feature>
<proteinExistence type="predicted"/>
<protein>
    <submittedName>
        <fullName evidence="3">TadE/TadG family type IV pilus assembly protein</fullName>
    </submittedName>
</protein>
<feature type="domain" description="TadE-like" evidence="2">
    <location>
        <begin position="10"/>
        <end position="51"/>
    </location>
</feature>
<dbReference type="InterPro" id="IPR012495">
    <property type="entry name" value="TadE-like_dom"/>
</dbReference>